<gene>
    <name evidence="1" type="ORF">RCL2_000961900</name>
</gene>
<protein>
    <submittedName>
        <fullName evidence="1">Uncharacterized protein</fullName>
    </submittedName>
</protein>
<evidence type="ECO:0000313" key="2">
    <source>
        <dbReference type="Proteomes" id="UP000615446"/>
    </source>
</evidence>
<sequence length="159" mass="18660">MVKNLTEINELVEEIIKLIISGLFKLLNLAKKLMASEVRMNENEARKAFSMTNIQYSYGAVNSNTRTFTTYVKFIINETLIKIDNYQEKFEILPRKDVIRVNVSHYSSTMTKKQKSNPKNNKENIIEIIDLEETLRFEQQKKLKELEQSVAEHSKSKKR</sequence>
<comment type="caution">
    <text evidence="1">The sequence shown here is derived from an EMBL/GenBank/DDBJ whole genome shotgun (WGS) entry which is preliminary data.</text>
</comment>
<name>A0A8H3LB35_9GLOM</name>
<dbReference type="AlphaFoldDB" id="A0A8H3LB35"/>
<evidence type="ECO:0000313" key="1">
    <source>
        <dbReference type="EMBL" id="GES82411.1"/>
    </source>
</evidence>
<reference evidence="1" key="1">
    <citation type="submission" date="2019-10" db="EMBL/GenBank/DDBJ databases">
        <title>Conservation and host-specific expression of non-tandemly repeated heterogenous ribosome RNA gene in arbuscular mycorrhizal fungi.</title>
        <authorList>
            <person name="Maeda T."/>
            <person name="Kobayashi Y."/>
            <person name="Nakagawa T."/>
            <person name="Ezawa T."/>
            <person name="Yamaguchi K."/>
            <person name="Bino T."/>
            <person name="Nishimoto Y."/>
            <person name="Shigenobu S."/>
            <person name="Kawaguchi M."/>
        </authorList>
    </citation>
    <scope>NUCLEOTIDE SEQUENCE</scope>
    <source>
        <strain evidence="1">HR1</strain>
    </source>
</reference>
<dbReference type="Proteomes" id="UP000615446">
    <property type="component" value="Unassembled WGS sequence"/>
</dbReference>
<proteinExistence type="predicted"/>
<accession>A0A8H3LB35</accession>
<organism evidence="1 2">
    <name type="scientific">Rhizophagus clarus</name>
    <dbReference type="NCBI Taxonomy" id="94130"/>
    <lineage>
        <taxon>Eukaryota</taxon>
        <taxon>Fungi</taxon>
        <taxon>Fungi incertae sedis</taxon>
        <taxon>Mucoromycota</taxon>
        <taxon>Glomeromycotina</taxon>
        <taxon>Glomeromycetes</taxon>
        <taxon>Glomerales</taxon>
        <taxon>Glomeraceae</taxon>
        <taxon>Rhizophagus</taxon>
    </lineage>
</organism>
<dbReference type="EMBL" id="BLAL01000060">
    <property type="protein sequence ID" value="GES82411.1"/>
    <property type="molecule type" value="Genomic_DNA"/>
</dbReference>